<organism evidence="1 2">
    <name type="scientific">Eumeta variegata</name>
    <name type="common">Bagworm moth</name>
    <name type="synonym">Eumeta japonica</name>
    <dbReference type="NCBI Taxonomy" id="151549"/>
    <lineage>
        <taxon>Eukaryota</taxon>
        <taxon>Metazoa</taxon>
        <taxon>Ecdysozoa</taxon>
        <taxon>Arthropoda</taxon>
        <taxon>Hexapoda</taxon>
        <taxon>Insecta</taxon>
        <taxon>Pterygota</taxon>
        <taxon>Neoptera</taxon>
        <taxon>Endopterygota</taxon>
        <taxon>Lepidoptera</taxon>
        <taxon>Glossata</taxon>
        <taxon>Ditrysia</taxon>
        <taxon>Tineoidea</taxon>
        <taxon>Psychidae</taxon>
        <taxon>Oiketicinae</taxon>
        <taxon>Eumeta</taxon>
    </lineage>
</organism>
<dbReference type="EMBL" id="BGZK01000377">
    <property type="protein sequence ID" value="GBP40154.1"/>
    <property type="molecule type" value="Genomic_DNA"/>
</dbReference>
<reference evidence="1 2" key="1">
    <citation type="journal article" date="2019" name="Commun. Biol.">
        <title>The bagworm genome reveals a unique fibroin gene that provides high tensile strength.</title>
        <authorList>
            <person name="Kono N."/>
            <person name="Nakamura H."/>
            <person name="Ohtoshi R."/>
            <person name="Tomita M."/>
            <person name="Numata K."/>
            <person name="Arakawa K."/>
        </authorList>
    </citation>
    <scope>NUCLEOTIDE SEQUENCE [LARGE SCALE GENOMIC DNA]</scope>
</reference>
<gene>
    <name evidence="1" type="ORF">EVAR_20297_1</name>
</gene>
<keyword evidence="2" id="KW-1185">Reference proteome</keyword>
<evidence type="ECO:0000313" key="1">
    <source>
        <dbReference type="EMBL" id="GBP40154.1"/>
    </source>
</evidence>
<accession>A0A4C1VQN9</accession>
<evidence type="ECO:0000313" key="2">
    <source>
        <dbReference type="Proteomes" id="UP000299102"/>
    </source>
</evidence>
<protein>
    <submittedName>
        <fullName evidence="1">Uncharacterized protein</fullName>
    </submittedName>
</protein>
<dbReference type="Proteomes" id="UP000299102">
    <property type="component" value="Unassembled WGS sequence"/>
</dbReference>
<dbReference type="AlphaFoldDB" id="A0A4C1VQN9"/>
<proteinExistence type="predicted"/>
<name>A0A4C1VQN9_EUMVA</name>
<sequence>MDVLTFNYNARNSAVVTSPPKTEEVSGSIVPAYCLIRIQFRAIEFRVSYMCICVTRVQSRGKQQVSHQKADGYLRPWRCQIVTSALPASYEGMGYLMEDWADEGGEDYWNTYEIQHLITQKVLEL</sequence>
<comment type="caution">
    <text evidence="1">The sequence shown here is derived from an EMBL/GenBank/DDBJ whole genome shotgun (WGS) entry which is preliminary data.</text>
</comment>